<evidence type="ECO:0000256" key="1">
    <source>
        <dbReference type="SAM" id="Phobius"/>
    </source>
</evidence>
<evidence type="ECO:0000313" key="2">
    <source>
        <dbReference type="EMBL" id="HIU45058.1"/>
    </source>
</evidence>
<reference evidence="2" key="2">
    <citation type="journal article" date="2021" name="PeerJ">
        <title>Extensive microbial diversity within the chicken gut microbiome revealed by metagenomics and culture.</title>
        <authorList>
            <person name="Gilroy R."/>
            <person name="Ravi A."/>
            <person name="Getino M."/>
            <person name="Pursley I."/>
            <person name="Horton D.L."/>
            <person name="Alikhan N.F."/>
            <person name="Baker D."/>
            <person name="Gharbi K."/>
            <person name="Hall N."/>
            <person name="Watson M."/>
            <person name="Adriaenssens E.M."/>
            <person name="Foster-Nyarko E."/>
            <person name="Jarju S."/>
            <person name="Secka A."/>
            <person name="Antonio M."/>
            <person name="Oren A."/>
            <person name="Chaudhuri R.R."/>
            <person name="La Ragione R."/>
            <person name="Hildebrand F."/>
            <person name="Pallen M.J."/>
        </authorList>
    </citation>
    <scope>NUCLEOTIDE SEQUENCE</scope>
    <source>
        <strain evidence="2">ChiGjej1B1-22543</strain>
    </source>
</reference>
<keyword evidence="1" id="KW-0812">Transmembrane</keyword>
<sequence>MEKSKTPKFRTFNMVLQYKKVGKWKDYLYGERAYIILSLVAKTLLAYLVFAGIMQP</sequence>
<dbReference type="InterPro" id="IPR041113">
    <property type="entry name" value="Heliorhodopsin"/>
</dbReference>
<dbReference type="AlphaFoldDB" id="A0A9D1LNE3"/>
<gene>
    <name evidence="2" type="ORF">IAC52_02035</name>
</gene>
<protein>
    <submittedName>
        <fullName evidence="2">Uncharacterized protein</fullName>
    </submittedName>
</protein>
<reference evidence="2" key="1">
    <citation type="submission" date="2020-10" db="EMBL/GenBank/DDBJ databases">
        <authorList>
            <person name="Gilroy R."/>
        </authorList>
    </citation>
    <scope>NUCLEOTIDE SEQUENCE</scope>
    <source>
        <strain evidence="2">ChiGjej1B1-22543</strain>
    </source>
</reference>
<feature type="transmembrane region" description="Helical" evidence="1">
    <location>
        <begin position="33"/>
        <end position="54"/>
    </location>
</feature>
<dbReference type="Pfam" id="PF18761">
    <property type="entry name" value="Heliorhodopsin"/>
    <property type="match status" value="1"/>
</dbReference>
<keyword evidence="1" id="KW-1133">Transmembrane helix</keyword>
<name>A0A9D1LNE3_9FIRM</name>
<keyword evidence="1" id="KW-0472">Membrane</keyword>
<evidence type="ECO:0000313" key="3">
    <source>
        <dbReference type="Proteomes" id="UP000824070"/>
    </source>
</evidence>
<dbReference type="EMBL" id="DVMV01000014">
    <property type="protein sequence ID" value="HIU45058.1"/>
    <property type="molecule type" value="Genomic_DNA"/>
</dbReference>
<comment type="caution">
    <text evidence="2">The sequence shown here is derived from an EMBL/GenBank/DDBJ whole genome shotgun (WGS) entry which is preliminary data.</text>
</comment>
<organism evidence="2 3">
    <name type="scientific">Candidatus Alloenteromonas pullicola</name>
    <dbReference type="NCBI Taxonomy" id="2840784"/>
    <lineage>
        <taxon>Bacteria</taxon>
        <taxon>Bacillati</taxon>
        <taxon>Bacillota</taxon>
        <taxon>Bacillota incertae sedis</taxon>
        <taxon>Candidatus Alloenteromonas</taxon>
    </lineage>
</organism>
<accession>A0A9D1LNE3</accession>
<dbReference type="Proteomes" id="UP000824070">
    <property type="component" value="Unassembled WGS sequence"/>
</dbReference>
<proteinExistence type="predicted"/>